<sequence>MIYYYELAGKNGYPRAYNILGNLYRKDNERGIRKRTSALYYFDLGAQQNDSNTAHLAGDMLYFGQGVPKIMSAQQNITI</sequence>
<comment type="caution">
    <text evidence="1">The sequence shown here is derived from an EMBL/GenBank/DDBJ whole genome shotgun (WGS) entry which is preliminary data.</text>
</comment>
<proteinExistence type="predicted"/>
<protein>
    <submittedName>
        <fullName evidence="1">Sel1 repeat family protein</fullName>
    </submittedName>
</protein>
<dbReference type="InterPro" id="IPR011990">
    <property type="entry name" value="TPR-like_helical_dom_sf"/>
</dbReference>
<dbReference type="Proteomes" id="UP000664477">
    <property type="component" value="Unassembled WGS sequence"/>
</dbReference>
<dbReference type="EMBL" id="JAGETQ010000112">
    <property type="protein sequence ID" value="MBO1916457.1"/>
    <property type="molecule type" value="Genomic_DNA"/>
</dbReference>
<reference evidence="1" key="1">
    <citation type="submission" date="2021-03" db="EMBL/GenBank/DDBJ databases">
        <title>Molecular epidemiology and mechanisms of colistin and carbapenem resistance in Enterobacteriaceae from clinical isolates, the environment and porcine samples in Pretoria, South Africa.</title>
        <authorList>
            <person name="Bogoshi D."/>
            <person name="Mbelle N.M."/>
            <person name="Naidoo V."/>
            <person name="Osei Sekyere J."/>
        </authorList>
    </citation>
    <scope>NUCLEOTIDE SEQUENCE</scope>
    <source>
        <strain evidence="1">C052</strain>
    </source>
</reference>
<evidence type="ECO:0000313" key="2">
    <source>
        <dbReference type="Proteomes" id="UP000664477"/>
    </source>
</evidence>
<dbReference type="AlphaFoldDB" id="A0A939NFZ6"/>
<name>A0A939NFZ6_PRORE</name>
<dbReference type="SUPFAM" id="SSF81901">
    <property type="entry name" value="HCP-like"/>
    <property type="match status" value="1"/>
</dbReference>
<gene>
    <name evidence="1" type="ORF">J4727_15735</name>
</gene>
<dbReference type="Gene3D" id="1.25.40.10">
    <property type="entry name" value="Tetratricopeptide repeat domain"/>
    <property type="match status" value="1"/>
</dbReference>
<evidence type="ECO:0000313" key="1">
    <source>
        <dbReference type="EMBL" id="MBO1916457.1"/>
    </source>
</evidence>
<organism evidence="1 2">
    <name type="scientific">Providencia rettgeri</name>
    <dbReference type="NCBI Taxonomy" id="587"/>
    <lineage>
        <taxon>Bacteria</taxon>
        <taxon>Pseudomonadati</taxon>
        <taxon>Pseudomonadota</taxon>
        <taxon>Gammaproteobacteria</taxon>
        <taxon>Enterobacterales</taxon>
        <taxon>Morganellaceae</taxon>
        <taxon>Providencia</taxon>
    </lineage>
</organism>
<accession>A0A939NFZ6</accession>